<evidence type="ECO:0000313" key="1">
    <source>
        <dbReference type="EMBL" id="RST74266.1"/>
    </source>
</evidence>
<dbReference type="RefSeq" id="WP_126050761.1">
    <property type="nucleotide sequence ID" value="NZ_QYTV02000004.1"/>
</dbReference>
<gene>
    <name evidence="1" type="ORF">D4T97_011370</name>
</gene>
<evidence type="ECO:0000313" key="2">
    <source>
        <dbReference type="Proteomes" id="UP000287156"/>
    </source>
</evidence>
<organism evidence="1 2">
    <name type="scientific">Siminovitchia acidinfaciens</name>
    <dbReference type="NCBI Taxonomy" id="2321395"/>
    <lineage>
        <taxon>Bacteria</taxon>
        <taxon>Bacillati</taxon>
        <taxon>Bacillota</taxon>
        <taxon>Bacilli</taxon>
        <taxon>Bacillales</taxon>
        <taxon>Bacillaceae</taxon>
        <taxon>Siminovitchia</taxon>
    </lineage>
</organism>
<proteinExistence type="predicted"/>
<comment type="caution">
    <text evidence="1">The sequence shown here is derived from an EMBL/GenBank/DDBJ whole genome shotgun (WGS) entry which is preliminary data.</text>
</comment>
<dbReference type="AlphaFoldDB" id="A0A429XZQ1"/>
<dbReference type="OrthoDB" id="2940302at2"/>
<accession>A0A429XZQ1</accession>
<reference evidence="1" key="1">
    <citation type="submission" date="2018-12" db="EMBL/GenBank/DDBJ databases">
        <authorList>
            <person name="Sun L."/>
            <person name="Chen Z."/>
        </authorList>
    </citation>
    <scope>NUCLEOTIDE SEQUENCE [LARGE SCALE GENOMIC DNA]</scope>
    <source>
        <strain evidence="1">3-2-2</strain>
    </source>
</reference>
<protein>
    <submittedName>
        <fullName evidence="1">Uncharacterized protein</fullName>
    </submittedName>
</protein>
<dbReference type="Proteomes" id="UP000287156">
    <property type="component" value="Unassembled WGS sequence"/>
</dbReference>
<keyword evidence="2" id="KW-1185">Reference proteome</keyword>
<name>A0A429XZQ1_9BACI</name>
<sequence>MWVCVDHLKEAVKFAKAPHVSKPRCRMRCSLCERDAIVKLHFEQRILQYEEKEKVGVDS</sequence>
<dbReference type="EMBL" id="QYTV02000004">
    <property type="protein sequence ID" value="RST74266.1"/>
    <property type="molecule type" value="Genomic_DNA"/>
</dbReference>